<dbReference type="STRING" id="1230905.A0A1G4JXK2"/>
<protein>
    <submittedName>
        <fullName evidence="2">LAMI_0F03906g1_1</fullName>
    </submittedName>
</protein>
<name>A0A1G4JXK2_9SACH</name>
<sequence length="193" mass="21985">MPVSKSLAKVQKNLKAGKKGTRVHPKGRKLQQLATSTLREQTIAAKKKAYNDRRSYELARFKFIQEVINSSSFEERKSFSLEEITVFVKEFVGRDDEELEILKAKRRANRPPSNRQVLLQQRRDAESEELKSGFLAPDLMDPENVTFLRKWNLSFGSMSTLKLLRVNDMAERVIGGSKNALDKAPDVEMSKGA</sequence>
<dbReference type="AlphaFoldDB" id="A0A1G4JXK2"/>
<gene>
    <name evidence="2" type="ORF">LAMI_0F03906G</name>
</gene>
<proteinExistence type="inferred from homology"/>
<keyword evidence="3" id="KW-1185">Reference proteome</keyword>
<reference evidence="3" key="1">
    <citation type="submission" date="2016-03" db="EMBL/GenBank/DDBJ databases">
        <authorList>
            <person name="Devillers H."/>
        </authorList>
    </citation>
    <scope>NUCLEOTIDE SEQUENCE [LARGE SCALE GENOMIC DNA]</scope>
</reference>
<evidence type="ECO:0000313" key="3">
    <source>
        <dbReference type="Proteomes" id="UP000191024"/>
    </source>
</evidence>
<dbReference type="PANTHER" id="PTHR13349:SF2">
    <property type="entry name" value="TRANSLATION MACHINERY-ASSOCIATED PROTEIN 16"/>
    <property type="match status" value="1"/>
</dbReference>
<dbReference type="InterPro" id="IPR021346">
    <property type="entry name" value="Tma16"/>
</dbReference>
<dbReference type="EMBL" id="LT598467">
    <property type="protein sequence ID" value="SCU95813.1"/>
    <property type="molecule type" value="Genomic_DNA"/>
</dbReference>
<evidence type="ECO:0000256" key="1">
    <source>
        <dbReference type="ARBA" id="ARBA00034127"/>
    </source>
</evidence>
<organism evidence="2 3">
    <name type="scientific">Lachancea mirantina</name>
    <dbReference type="NCBI Taxonomy" id="1230905"/>
    <lineage>
        <taxon>Eukaryota</taxon>
        <taxon>Fungi</taxon>
        <taxon>Dikarya</taxon>
        <taxon>Ascomycota</taxon>
        <taxon>Saccharomycotina</taxon>
        <taxon>Saccharomycetes</taxon>
        <taxon>Saccharomycetales</taxon>
        <taxon>Saccharomycetaceae</taxon>
        <taxon>Lachancea</taxon>
    </lineage>
</organism>
<evidence type="ECO:0000313" key="2">
    <source>
        <dbReference type="EMBL" id="SCU95813.1"/>
    </source>
</evidence>
<dbReference type="GO" id="GO:0005634">
    <property type="term" value="C:nucleus"/>
    <property type="evidence" value="ECO:0007669"/>
    <property type="project" value="TreeGrafter"/>
</dbReference>
<accession>A0A1G4JXK2</accession>
<dbReference type="Pfam" id="PF11176">
    <property type="entry name" value="Tma16"/>
    <property type="match status" value="1"/>
</dbReference>
<dbReference type="Gene3D" id="1.20.1440.170">
    <property type="entry name" value="Translation machinery-associated protein 16-like"/>
    <property type="match status" value="1"/>
</dbReference>
<comment type="similarity">
    <text evidence="1">Belongs to the TMA16 family.</text>
</comment>
<dbReference type="OrthoDB" id="270284at2759"/>
<dbReference type="InterPro" id="IPR038356">
    <property type="entry name" value="Tma16_sf"/>
</dbReference>
<dbReference type="Proteomes" id="UP000191024">
    <property type="component" value="Chromosome F"/>
</dbReference>
<dbReference type="PANTHER" id="PTHR13349">
    <property type="entry name" value="TRANSLATION MACHINERY-ASSOCIATED PROTEIN 16"/>
    <property type="match status" value="1"/>
</dbReference>